<protein>
    <submittedName>
        <fullName evidence="1">Uncharacterized protein</fullName>
    </submittedName>
</protein>
<dbReference type="Proteomes" id="UP001472677">
    <property type="component" value="Unassembled WGS sequence"/>
</dbReference>
<keyword evidence="2" id="KW-1185">Reference proteome</keyword>
<proteinExistence type="predicted"/>
<dbReference type="EMBL" id="JBBPBM010000008">
    <property type="protein sequence ID" value="KAK8572041.1"/>
    <property type="molecule type" value="Genomic_DNA"/>
</dbReference>
<sequence length="110" mass="11923">MKRLQLHNVLGDASSPCMDFNCILEPLGSLEEIAATQSVRGAAPLYSLDRNGVDSSGNVVGLSERDLVVCMPLGVLEKNFEEACEIVSLNENIEFDCEMVPCSNKKMSGK</sequence>
<accession>A0ABR2F4X4</accession>
<evidence type="ECO:0000313" key="2">
    <source>
        <dbReference type="Proteomes" id="UP001472677"/>
    </source>
</evidence>
<organism evidence="1 2">
    <name type="scientific">Hibiscus sabdariffa</name>
    <name type="common">roselle</name>
    <dbReference type="NCBI Taxonomy" id="183260"/>
    <lineage>
        <taxon>Eukaryota</taxon>
        <taxon>Viridiplantae</taxon>
        <taxon>Streptophyta</taxon>
        <taxon>Embryophyta</taxon>
        <taxon>Tracheophyta</taxon>
        <taxon>Spermatophyta</taxon>
        <taxon>Magnoliopsida</taxon>
        <taxon>eudicotyledons</taxon>
        <taxon>Gunneridae</taxon>
        <taxon>Pentapetalae</taxon>
        <taxon>rosids</taxon>
        <taxon>malvids</taxon>
        <taxon>Malvales</taxon>
        <taxon>Malvaceae</taxon>
        <taxon>Malvoideae</taxon>
        <taxon>Hibiscus</taxon>
    </lineage>
</organism>
<name>A0ABR2F4X4_9ROSI</name>
<reference evidence="1 2" key="1">
    <citation type="journal article" date="2024" name="G3 (Bethesda)">
        <title>Genome assembly of Hibiscus sabdariffa L. provides insights into metabolisms of medicinal natural products.</title>
        <authorList>
            <person name="Kim T."/>
        </authorList>
    </citation>
    <scope>NUCLEOTIDE SEQUENCE [LARGE SCALE GENOMIC DNA]</scope>
    <source>
        <strain evidence="1">TK-2024</strain>
        <tissue evidence="1">Old leaves</tissue>
    </source>
</reference>
<gene>
    <name evidence="1" type="ORF">V6N12_028104</name>
</gene>
<comment type="caution">
    <text evidence="1">The sequence shown here is derived from an EMBL/GenBank/DDBJ whole genome shotgun (WGS) entry which is preliminary data.</text>
</comment>
<evidence type="ECO:0000313" key="1">
    <source>
        <dbReference type="EMBL" id="KAK8572041.1"/>
    </source>
</evidence>